<protein>
    <submittedName>
        <fullName evidence="2">Uncharacterized protein</fullName>
    </submittedName>
</protein>
<organism evidence="2 3">
    <name type="scientific">Rhododendron griersonianum</name>
    <dbReference type="NCBI Taxonomy" id="479676"/>
    <lineage>
        <taxon>Eukaryota</taxon>
        <taxon>Viridiplantae</taxon>
        <taxon>Streptophyta</taxon>
        <taxon>Embryophyta</taxon>
        <taxon>Tracheophyta</taxon>
        <taxon>Spermatophyta</taxon>
        <taxon>Magnoliopsida</taxon>
        <taxon>eudicotyledons</taxon>
        <taxon>Gunneridae</taxon>
        <taxon>Pentapetalae</taxon>
        <taxon>asterids</taxon>
        <taxon>Ericales</taxon>
        <taxon>Ericaceae</taxon>
        <taxon>Ericoideae</taxon>
        <taxon>Rhodoreae</taxon>
        <taxon>Rhododendron</taxon>
    </lineage>
</organism>
<feature type="region of interest" description="Disordered" evidence="1">
    <location>
        <begin position="1"/>
        <end position="23"/>
    </location>
</feature>
<gene>
    <name evidence="2" type="ORF">RHGRI_031141</name>
</gene>
<name>A0AAV6I987_9ERIC</name>
<sequence length="105" mass="11355">MALSSNSRLMTGEGGREDAVAELPHSSGGDVIGKVMEYCIERSLTLSKYVGAGQSIDRKTIVENLWRCAARALEIEEEEAEVVALPHDLLAEEVLTRLVGSQPSL</sequence>
<keyword evidence="3" id="KW-1185">Reference proteome</keyword>
<dbReference type="AlphaFoldDB" id="A0AAV6I987"/>
<evidence type="ECO:0000313" key="3">
    <source>
        <dbReference type="Proteomes" id="UP000823749"/>
    </source>
</evidence>
<reference evidence="2" key="1">
    <citation type="submission" date="2020-08" db="EMBL/GenBank/DDBJ databases">
        <title>Plant Genome Project.</title>
        <authorList>
            <person name="Zhang R.-G."/>
        </authorList>
    </citation>
    <scope>NUCLEOTIDE SEQUENCE</scope>
    <source>
        <strain evidence="2">WSP0</strain>
        <tissue evidence="2">Leaf</tissue>
    </source>
</reference>
<dbReference type="Proteomes" id="UP000823749">
    <property type="component" value="Chromosome 11"/>
</dbReference>
<evidence type="ECO:0000313" key="2">
    <source>
        <dbReference type="EMBL" id="KAG5524380.1"/>
    </source>
</evidence>
<proteinExistence type="predicted"/>
<accession>A0AAV6I987</accession>
<dbReference type="EMBL" id="JACTNZ010000011">
    <property type="protein sequence ID" value="KAG5524380.1"/>
    <property type="molecule type" value="Genomic_DNA"/>
</dbReference>
<comment type="caution">
    <text evidence="2">The sequence shown here is derived from an EMBL/GenBank/DDBJ whole genome shotgun (WGS) entry which is preliminary data.</text>
</comment>
<evidence type="ECO:0000256" key="1">
    <source>
        <dbReference type="SAM" id="MobiDB-lite"/>
    </source>
</evidence>